<dbReference type="EMBL" id="CP046400">
    <property type="protein sequence ID" value="QGY39093.1"/>
    <property type="molecule type" value="Genomic_DNA"/>
</dbReference>
<feature type="signal peptide" evidence="1">
    <location>
        <begin position="1"/>
        <end position="21"/>
    </location>
</feature>
<reference evidence="2 3" key="1">
    <citation type="submission" date="2019-11" db="EMBL/GenBank/DDBJ databases">
        <authorList>
            <person name="Zheng R.K."/>
            <person name="Sun C.M."/>
        </authorList>
    </citation>
    <scope>NUCLEOTIDE SEQUENCE [LARGE SCALE GENOMIC DNA]</scope>
    <source>
        <strain evidence="2 3">SRB007</strain>
    </source>
</reference>
<sequence length="201" mass="22834">MIKTCSLILVTMVLSVSLAHGGGTFPTTLAGFTLGQDFDDFSQHCDMDRASPIPDAPYLTEVHLKSDSIPGIRGGSLTFANAEAEGKLVRIKLKFHNRSQKFFDQLLRRYENAFGKPDSYEGDAFRNVIAWKWNFSRGKERVSVLLMWSRESEMRPGVSIKMTLDSLVDSEYKAFMREFNRREARNGGPTRIKSLDEFLPR</sequence>
<protein>
    <submittedName>
        <fullName evidence="2">Uncharacterized protein</fullName>
    </submittedName>
</protein>
<accession>A0A6I6JES7</accession>
<proteinExistence type="predicted"/>
<evidence type="ECO:0000313" key="2">
    <source>
        <dbReference type="EMBL" id="QGY39093.1"/>
    </source>
</evidence>
<dbReference type="AlphaFoldDB" id="A0A6I6JES7"/>
<evidence type="ECO:0000256" key="1">
    <source>
        <dbReference type="SAM" id="SignalP"/>
    </source>
</evidence>
<dbReference type="KEGG" id="psel:GM415_02785"/>
<dbReference type="Proteomes" id="UP000428328">
    <property type="component" value="Chromosome"/>
</dbReference>
<organism evidence="2 3">
    <name type="scientific">Pseudodesulfovibrio cashew</name>
    <dbReference type="NCBI Taxonomy" id="2678688"/>
    <lineage>
        <taxon>Bacteria</taxon>
        <taxon>Pseudomonadati</taxon>
        <taxon>Thermodesulfobacteriota</taxon>
        <taxon>Desulfovibrionia</taxon>
        <taxon>Desulfovibrionales</taxon>
        <taxon>Desulfovibrionaceae</taxon>
    </lineage>
</organism>
<feature type="chain" id="PRO_5026036053" evidence="1">
    <location>
        <begin position="22"/>
        <end position="201"/>
    </location>
</feature>
<keyword evidence="3" id="KW-1185">Reference proteome</keyword>
<dbReference type="RefSeq" id="WP_158946307.1">
    <property type="nucleotide sequence ID" value="NZ_CP046400.1"/>
</dbReference>
<evidence type="ECO:0000313" key="3">
    <source>
        <dbReference type="Proteomes" id="UP000428328"/>
    </source>
</evidence>
<gene>
    <name evidence="2" type="ORF">GM415_02785</name>
</gene>
<name>A0A6I6JES7_9BACT</name>
<keyword evidence="1" id="KW-0732">Signal</keyword>